<feature type="compositionally biased region" description="Basic and acidic residues" evidence="1">
    <location>
        <begin position="298"/>
        <end position="309"/>
    </location>
</feature>
<dbReference type="GeneID" id="136090329"/>
<keyword evidence="2" id="KW-0472">Membrane</keyword>
<evidence type="ECO:0000313" key="4">
    <source>
        <dbReference type="RefSeq" id="XP_065672893.1"/>
    </source>
</evidence>
<name>A0ABM4DEP8_HYDVU</name>
<keyword evidence="3" id="KW-1185">Reference proteome</keyword>
<evidence type="ECO:0000313" key="3">
    <source>
        <dbReference type="Proteomes" id="UP001652625"/>
    </source>
</evidence>
<keyword evidence="2" id="KW-1133">Transmembrane helix</keyword>
<evidence type="ECO:0000256" key="2">
    <source>
        <dbReference type="SAM" id="Phobius"/>
    </source>
</evidence>
<feature type="region of interest" description="Disordered" evidence="1">
    <location>
        <begin position="278"/>
        <end position="386"/>
    </location>
</feature>
<organism evidence="3 4">
    <name type="scientific">Hydra vulgaris</name>
    <name type="common">Hydra</name>
    <name type="synonym">Hydra attenuata</name>
    <dbReference type="NCBI Taxonomy" id="6087"/>
    <lineage>
        <taxon>Eukaryota</taxon>
        <taxon>Metazoa</taxon>
        <taxon>Cnidaria</taxon>
        <taxon>Hydrozoa</taxon>
        <taxon>Hydroidolina</taxon>
        <taxon>Anthoathecata</taxon>
        <taxon>Aplanulata</taxon>
        <taxon>Hydridae</taxon>
        <taxon>Hydra</taxon>
    </lineage>
</organism>
<keyword evidence="2" id="KW-0812">Transmembrane</keyword>
<feature type="compositionally biased region" description="Acidic residues" evidence="1">
    <location>
        <begin position="286"/>
        <end position="297"/>
    </location>
</feature>
<protein>
    <submittedName>
        <fullName evidence="4">Glutamic acid-rich protein-like</fullName>
    </submittedName>
</protein>
<reference evidence="4" key="1">
    <citation type="submission" date="2025-08" db="UniProtKB">
        <authorList>
            <consortium name="RefSeq"/>
        </authorList>
    </citation>
    <scope>IDENTIFICATION</scope>
</reference>
<evidence type="ECO:0000256" key="1">
    <source>
        <dbReference type="SAM" id="MobiDB-lite"/>
    </source>
</evidence>
<feature type="compositionally biased region" description="Basic and acidic residues" evidence="1">
    <location>
        <begin position="362"/>
        <end position="371"/>
    </location>
</feature>
<feature type="compositionally biased region" description="Basic and acidic residues" evidence="1">
    <location>
        <begin position="316"/>
        <end position="352"/>
    </location>
</feature>
<dbReference type="RefSeq" id="XP_065672893.1">
    <property type="nucleotide sequence ID" value="XM_065816821.1"/>
</dbReference>
<accession>A0ABM4DEP8</accession>
<dbReference type="Proteomes" id="UP001652625">
    <property type="component" value="Chromosome 13"/>
</dbReference>
<sequence length="386" mass="44675">MVFCDLANRIRNSALFHPFLYFMFGATLYYTWSLTSQNSELLEKLNTVNFALSETNKDLSKTNMKLKMCQSKETSYSISNKDLQTRLSSCETQTGEINEDLDSEKKAKQKFLLDFEVLLNSLMSDPNNILKIGSLDSVLENMEIFKNKYNEQTESKKKEIYKLQDDKKVTTGRLEEELKFFSTQNEVLQKKLQESSAFIASLKNQVDELKFQQKKVTQERGLKLRKEDNNNNNVRMINLNDQKLIQTVPVAPINPIQDIGIRPERVLTTLATIKTIPTSTVQQEKPEEEDEVDEDKDKEENKEKGKVDETTTSQNQKRELNRAEETKENEIEESKNFEKSTEENSVNKKDDAVQDEDGADENNEKNDKSLNIDKNQNNENEEDDNN</sequence>
<gene>
    <name evidence="4" type="primary">LOC136090329</name>
</gene>
<proteinExistence type="predicted"/>
<feature type="transmembrane region" description="Helical" evidence="2">
    <location>
        <begin position="12"/>
        <end position="32"/>
    </location>
</feature>